<proteinExistence type="predicted"/>
<evidence type="ECO:0000313" key="2">
    <source>
        <dbReference type="Proteomes" id="UP000252519"/>
    </source>
</evidence>
<dbReference type="EMBL" id="JOJR01000151">
    <property type="protein sequence ID" value="RCN43630.1"/>
    <property type="molecule type" value="Genomic_DNA"/>
</dbReference>
<organism evidence="1 2">
    <name type="scientific">Ancylostoma caninum</name>
    <name type="common">Dog hookworm</name>
    <dbReference type="NCBI Taxonomy" id="29170"/>
    <lineage>
        <taxon>Eukaryota</taxon>
        <taxon>Metazoa</taxon>
        <taxon>Ecdysozoa</taxon>
        <taxon>Nematoda</taxon>
        <taxon>Chromadorea</taxon>
        <taxon>Rhabditida</taxon>
        <taxon>Rhabditina</taxon>
        <taxon>Rhabditomorpha</taxon>
        <taxon>Strongyloidea</taxon>
        <taxon>Ancylostomatidae</taxon>
        <taxon>Ancylostomatinae</taxon>
        <taxon>Ancylostoma</taxon>
    </lineage>
</organism>
<evidence type="ECO:0000313" key="1">
    <source>
        <dbReference type="EMBL" id="RCN43630.1"/>
    </source>
</evidence>
<dbReference type="AlphaFoldDB" id="A0A368GKP5"/>
<keyword evidence="2" id="KW-1185">Reference proteome</keyword>
<gene>
    <name evidence="1" type="ORF">ANCCAN_10401</name>
</gene>
<reference evidence="1 2" key="1">
    <citation type="submission" date="2014-10" db="EMBL/GenBank/DDBJ databases">
        <title>Draft genome of the hookworm Ancylostoma caninum.</title>
        <authorList>
            <person name="Mitreva M."/>
        </authorList>
    </citation>
    <scope>NUCLEOTIDE SEQUENCE [LARGE SCALE GENOMIC DNA]</scope>
    <source>
        <strain evidence="1 2">Baltimore</strain>
    </source>
</reference>
<protein>
    <submittedName>
        <fullName evidence="1">Uncharacterized protein</fullName>
    </submittedName>
</protein>
<comment type="caution">
    <text evidence="1">The sequence shown here is derived from an EMBL/GenBank/DDBJ whole genome shotgun (WGS) entry which is preliminary data.</text>
</comment>
<sequence length="73" mass="8105">MDELTVSEDVQQMFGCNYNISGNYCIHNLQFIHSNLPNLPIVKTVMIKLIRGLEGQIAQNTNASVIIRDITGG</sequence>
<name>A0A368GKP5_ANCCA</name>
<dbReference type="Proteomes" id="UP000252519">
    <property type="component" value="Unassembled WGS sequence"/>
</dbReference>
<accession>A0A368GKP5</accession>